<feature type="region of interest" description="Disordered" evidence="2">
    <location>
        <begin position="66"/>
        <end position="101"/>
    </location>
</feature>
<organism evidence="5">
    <name type="scientific">Onchocerca flexuosa</name>
    <dbReference type="NCBI Taxonomy" id="387005"/>
    <lineage>
        <taxon>Eukaryota</taxon>
        <taxon>Metazoa</taxon>
        <taxon>Ecdysozoa</taxon>
        <taxon>Nematoda</taxon>
        <taxon>Chromadorea</taxon>
        <taxon>Rhabditida</taxon>
        <taxon>Spirurina</taxon>
        <taxon>Spiruromorpha</taxon>
        <taxon>Filarioidea</taxon>
        <taxon>Onchocercidae</taxon>
        <taxon>Onchocerca</taxon>
    </lineage>
</organism>
<reference evidence="5" key="1">
    <citation type="submission" date="2016-06" db="UniProtKB">
        <authorList>
            <consortium name="WormBaseParasite"/>
        </authorList>
    </citation>
    <scope>IDENTIFICATION</scope>
</reference>
<gene>
    <name evidence="3" type="ORF">OFLC_LOCUS5112</name>
</gene>
<accession>A0A183HCA0</accession>
<feature type="coiled-coil region" evidence="1">
    <location>
        <begin position="4"/>
        <end position="31"/>
    </location>
</feature>
<evidence type="ECO:0000313" key="5">
    <source>
        <dbReference type="WBParaSite" id="OFLC_0000511101-mRNA-1"/>
    </source>
</evidence>
<dbReference type="EMBL" id="UZAJ01004227">
    <property type="protein sequence ID" value="VDO42100.1"/>
    <property type="molecule type" value="Genomic_DNA"/>
</dbReference>
<dbReference type="Proteomes" id="UP000267606">
    <property type="component" value="Unassembled WGS sequence"/>
</dbReference>
<dbReference type="WBParaSite" id="OFLC_0000511101-mRNA-1">
    <property type="protein sequence ID" value="OFLC_0000511101-mRNA-1"/>
    <property type="gene ID" value="OFLC_0000511101"/>
</dbReference>
<name>A0A183HCA0_9BILA</name>
<evidence type="ECO:0000256" key="1">
    <source>
        <dbReference type="SAM" id="Coils"/>
    </source>
</evidence>
<feature type="compositionally biased region" description="Basic and acidic residues" evidence="2">
    <location>
        <begin position="90"/>
        <end position="101"/>
    </location>
</feature>
<evidence type="ECO:0000313" key="4">
    <source>
        <dbReference type="Proteomes" id="UP000267606"/>
    </source>
</evidence>
<evidence type="ECO:0000256" key="2">
    <source>
        <dbReference type="SAM" id="MobiDB-lite"/>
    </source>
</evidence>
<proteinExistence type="predicted"/>
<keyword evidence="4" id="KW-1185">Reference proteome</keyword>
<evidence type="ECO:0000313" key="3">
    <source>
        <dbReference type="EMBL" id="VDO42100.1"/>
    </source>
</evidence>
<protein>
    <submittedName>
        <fullName evidence="3 5">Uncharacterized protein</fullName>
    </submittedName>
</protein>
<dbReference type="AlphaFoldDB" id="A0A183HCA0"/>
<sequence>KRTNDQEAYQIKNVQNEKRTEENQFGNKLDEVCRTITQLKSPQQKLLLPDKLTTCFAQVASFGTQTTEERKSKRNRTIVSKATQTPPFSTDKETTNGKNESEEHLKFQAWKDAKFFVTNQLLAQCLQIPNHTVVLRSVESYSPIKS</sequence>
<reference evidence="3 4" key="2">
    <citation type="submission" date="2018-11" db="EMBL/GenBank/DDBJ databases">
        <authorList>
            <consortium name="Pathogen Informatics"/>
        </authorList>
    </citation>
    <scope>NUCLEOTIDE SEQUENCE [LARGE SCALE GENOMIC DNA]</scope>
</reference>
<feature type="compositionally biased region" description="Polar residues" evidence="2">
    <location>
        <begin position="77"/>
        <end position="88"/>
    </location>
</feature>
<keyword evidence="1" id="KW-0175">Coiled coil</keyword>